<organism evidence="1">
    <name type="scientific">Rhizophora mucronata</name>
    <name type="common">Asiatic mangrove</name>
    <dbReference type="NCBI Taxonomy" id="61149"/>
    <lineage>
        <taxon>Eukaryota</taxon>
        <taxon>Viridiplantae</taxon>
        <taxon>Streptophyta</taxon>
        <taxon>Embryophyta</taxon>
        <taxon>Tracheophyta</taxon>
        <taxon>Spermatophyta</taxon>
        <taxon>Magnoliopsida</taxon>
        <taxon>eudicotyledons</taxon>
        <taxon>Gunneridae</taxon>
        <taxon>Pentapetalae</taxon>
        <taxon>rosids</taxon>
        <taxon>fabids</taxon>
        <taxon>Malpighiales</taxon>
        <taxon>Rhizophoraceae</taxon>
        <taxon>Rhizophora</taxon>
    </lineage>
</organism>
<sequence>MSSYLDAYDTLTNALLNMLFQFFFCSNKCQSWYGF</sequence>
<evidence type="ECO:0000313" key="1">
    <source>
        <dbReference type="EMBL" id="MBX48823.1"/>
    </source>
</evidence>
<protein>
    <submittedName>
        <fullName evidence="1">Uncharacterized protein</fullName>
    </submittedName>
</protein>
<proteinExistence type="predicted"/>
<name>A0A2P2P2F8_RHIMU</name>
<reference evidence="1" key="1">
    <citation type="submission" date="2018-02" db="EMBL/GenBank/DDBJ databases">
        <title>Rhizophora mucronata_Transcriptome.</title>
        <authorList>
            <person name="Meera S.P."/>
            <person name="Sreeshan A."/>
            <person name="Augustine A."/>
        </authorList>
    </citation>
    <scope>NUCLEOTIDE SEQUENCE</scope>
    <source>
        <tissue evidence="1">Leaf</tissue>
    </source>
</reference>
<accession>A0A2P2P2F8</accession>
<dbReference type="AlphaFoldDB" id="A0A2P2P2F8"/>
<dbReference type="EMBL" id="GGEC01068339">
    <property type="protein sequence ID" value="MBX48823.1"/>
    <property type="molecule type" value="Transcribed_RNA"/>
</dbReference>